<dbReference type="GO" id="GO:0006281">
    <property type="term" value="P:DNA repair"/>
    <property type="evidence" value="ECO:0007669"/>
    <property type="project" value="UniProtKB-ARBA"/>
</dbReference>
<organism evidence="2 3">
    <name type="scientific">Araneus ventricosus</name>
    <name type="common">Orbweaver spider</name>
    <name type="synonym">Epeira ventricosa</name>
    <dbReference type="NCBI Taxonomy" id="182803"/>
    <lineage>
        <taxon>Eukaryota</taxon>
        <taxon>Metazoa</taxon>
        <taxon>Ecdysozoa</taxon>
        <taxon>Arthropoda</taxon>
        <taxon>Chelicerata</taxon>
        <taxon>Arachnida</taxon>
        <taxon>Araneae</taxon>
        <taxon>Araneomorphae</taxon>
        <taxon>Entelegynae</taxon>
        <taxon>Araneoidea</taxon>
        <taxon>Araneidae</taxon>
        <taxon>Araneus</taxon>
    </lineage>
</organism>
<dbReference type="PANTHER" id="PTHR39953">
    <property type="entry name" value="RE54151P"/>
    <property type="match status" value="1"/>
</dbReference>
<name>A0A4Y2IL45_ARAVE</name>
<dbReference type="Proteomes" id="UP000499080">
    <property type="component" value="Unassembled WGS sequence"/>
</dbReference>
<dbReference type="AlphaFoldDB" id="A0A4Y2IL45"/>
<dbReference type="InterPro" id="IPR011604">
    <property type="entry name" value="PDDEXK-like_dom_sf"/>
</dbReference>
<comment type="caution">
    <text evidence="2">The sequence shown here is derived from an EMBL/GenBank/DDBJ whole genome shotgun (WGS) entry which is preliminary data.</text>
</comment>
<gene>
    <name evidence="2" type="ORF">AVEN_96768_1</name>
</gene>
<evidence type="ECO:0000259" key="1">
    <source>
        <dbReference type="Pfam" id="PF09588"/>
    </source>
</evidence>
<dbReference type="InterPro" id="IPR011335">
    <property type="entry name" value="Restrct_endonuc-II-like"/>
</dbReference>
<protein>
    <recommendedName>
        <fullName evidence="1">YqaJ viral recombinase domain-containing protein</fullName>
    </recommendedName>
</protein>
<evidence type="ECO:0000313" key="3">
    <source>
        <dbReference type="Proteomes" id="UP000499080"/>
    </source>
</evidence>
<dbReference type="Pfam" id="PF09588">
    <property type="entry name" value="YqaJ"/>
    <property type="match status" value="1"/>
</dbReference>
<dbReference type="OrthoDB" id="6428758at2759"/>
<proteinExistence type="predicted"/>
<evidence type="ECO:0000313" key="2">
    <source>
        <dbReference type="EMBL" id="GBM78427.1"/>
    </source>
</evidence>
<dbReference type="Gene3D" id="3.90.320.10">
    <property type="match status" value="1"/>
</dbReference>
<dbReference type="CDD" id="cd22343">
    <property type="entry name" value="PDDEXK_lambda_exonuclease-like"/>
    <property type="match status" value="1"/>
</dbReference>
<sequence length="429" mass="48340">MDIGFVQAKSDNLPRIDSTMMAMYFKKNSDFMMTETRGIKAQRSAKESYGDNAIGYVQVKRDGDLCTVKGRITPEHRVRKKAYSVVLVCNESEDAILSVKCAGCAASQEGCKHAVAFLAWVHRRSEEPPVTSIKCYWKKSKLSSVGRTIKFIKASELGKKPSTELPQGNDTFLKEFVAECKASQLSKMQIGNYLLPVLETQKLSLHYLIGKFKEYGVGTSATDFYRYVSSQLSDETCHNISKETMDQADSPLWHELRYGRITASKVHAAIQCNTLEGCLAESILGAKFKVTKAMKRGQLLEGKVIKKLQNKINKSLKPCGFLLSAQNPFFGASPDAISDDFIVEVKCPMSESTMTKYFKDDVPADKHLAQMQLQMHFAQKSKGLFCVAHPDFEKTEQTTEIWVDYDKDYCTDLICRGFDFWSKPIFPRL</sequence>
<dbReference type="SUPFAM" id="SSF52980">
    <property type="entry name" value="Restriction endonuclease-like"/>
    <property type="match status" value="1"/>
</dbReference>
<feature type="domain" description="YqaJ viral recombinase" evidence="1">
    <location>
        <begin position="253"/>
        <end position="379"/>
    </location>
</feature>
<reference evidence="2 3" key="1">
    <citation type="journal article" date="2019" name="Sci. Rep.">
        <title>Orb-weaving spider Araneus ventricosus genome elucidates the spidroin gene catalogue.</title>
        <authorList>
            <person name="Kono N."/>
            <person name="Nakamura H."/>
            <person name="Ohtoshi R."/>
            <person name="Moran D.A.P."/>
            <person name="Shinohara A."/>
            <person name="Yoshida Y."/>
            <person name="Fujiwara M."/>
            <person name="Mori M."/>
            <person name="Tomita M."/>
            <person name="Arakawa K."/>
        </authorList>
    </citation>
    <scope>NUCLEOTIDE SEQUENCE [LARGE SCALE GENOMIC DNA]</scope>
</reference>
<keyword evidence="3" id="KW-1185">Reference proteome</keyword>
<accession>A0A4Y2IL45</accession>
<dbReference type="InterPro" id="IPR019080">
    <property type="entry name" value="YqaJ_viral_recombinase"/>
</dbReference>
<dbReference type="PANTHER" id="PTHR39953:SF1">
    <property type="entry name" value="RE54151P"/>
    <property type="match status" value="1"/>
</dbReference>
<dbReference type="EMBL" id="BGPR01002752">
    <property type="protein sequence ID" value="GBM78427.1"/>
    <property type="molecule type" value="Genomic_DNA"/>
</dbReference>